<reference evidence="1 2" key="1">
    <citation type="submission" date="2018-05" db="EMBL/GenBank/DDBJ databases">
        <title>Genomic Encyclopedia of Type Strains, Phase III (KMG-III): the genomes of soil and plant-associated and newly described type strains.</title>
        <authorList>
            <person name="Whitman W."/>
        </authorList>
    </citation>
    <scope>NUCLEOTIDE SEQUENCE [LARGE SCALE GENOMIC DNA]</scope>
    <source>
        <strain evidence="1 2">CECT 5696</strain>
    </source>
</reference>
<keyword evidence="2" id="KW-1185">Reference proteome</keyword>
<dbReference type="InterPro" id="IPR014967">
    <property type="entry name" value="Uncharacterised_YugN-like"/>
</dbReference>
<dbReference type="Pfam" id="PF08868">
    <property type="entry name" value="YugN"/>
    <property type="match status" value="1"/>
</dbReference>
<dbReference type="RefSeq" id="WP_110045813.1">
    <property type="nucleotide sequence ID" value="NZ_CP054613.1"/>
</dbReference>
<organism evidence="1 2">
    <name type="scientific">Paenibacillus cellulosilyticus</name>
    <dbReference type="NCBI Taxonomy" id="375489"/>
    <lineage>
        <taxon>Bacteria</taxon>
        <taxon>Bacillati</taxon>
        <taxon>Bacillota</taxon>
        <taxon>Bacilli</taxon>
        <taxon>Bacillales</taxon>
        <taxon>Paenibacillaceae</taxon>
        <taxon>Paenibacillus</taxon>
    </lineage>
</organism>
<evidence type="ECO:0000313" key="1">
    <source>
        <dbReference type="EMBL" id="PWV97840.1"/>
    </source>
</evidence>
<protein>
    <submittedName>
        <fullName evidence="1">YugN-like protein</fullName>
    </submittedName>
</protein>
<proteinExistence type="predicted"/>
<dbReference type="InterPro" id="IPR036491">
    <property type="entry name" value="YugN-like_sf"/>
</dbReference>
<comment type="caution">
    <text evidence="1">The sequence shown here is derived from an EMBL/GenBank/DDBJ whole genome shotgun (WGS) entry which is preliminary data.</text>
</comment>
<dbReference type="OrthoDB" id="2988890at2"/>
<evidence type="ECO:0000313" key="2">
    <source>
        <dbReference type="Proteomes" id="UP000246635"/>
    </source>
</evidence>
<dbReference type="Gene3D" id="3.30.310.100">
    <property type="entry name" value="YugN-like"/>
    <property type="match status" value="1"/>
</dbReference>
<dbReference type="SUPFAM" id="SSF160755">
    <property type="entry name" value="YugN-like"/>
    <property type="match status" value="1"/>
</dbReference>
<sequence length="137" mass="15571">MITLHSDIEAKEYEFAEAKEKLSSAQFTLGGNWEYDRGSFDRSLDDEHKVWIRLPFVATAGSIDSERADNNATIRIGQPYVLRHLYKEGNDEEASVRVVGSLFDQFQSPTDPDAHIDPKWIDKAKQALSEAERQLLS</sequence>
<name>A0A2V2YSE0_9BACL</name>
<gene>
    <name evidence="1" type="ORF">DFQ01_12027</name>
</gene>
<dbReference type="EMBL" id="QGTQ01000020">
    <property type="protein sequence ID" value="PWV97840.1"/>
    <property type="molecule type" value="Genomic_DNA"/>
</dbReference>
<dbReference type="AlphaFoldDB" id="A0A2V2YSE0"/>
<accession>A0A2V2YSE0</accession>
<dbReference type="Proteomes" id="UP000246635">
    <property type="component" value="Unassembled WGS sequence"/>
</dbReference>